<keyword evidence="7" id="KW-1185">Reference proteome</keyword>
<dbReference type="Proteomes" id="UP001497497">
    <property type="component" value="Unassembled WGS sequence"/>
</dbReference>
<feature type="transmembrane region" description="Helical" evidence="5">
    <location>
        <begin position="428"/>
        <end position="449"/>
    </location>
</feature>
<evidence type="ECO:0000313" key="7">
    <source>
        <dbReference type="Proteomes" id="UP001497497"/>
    </source>
</evidence>
<evidence type="ECO:0000256" key="5">
    <source>
        <dbReference type="SAM" id="Phobius"/>
    </source>
</evidence>
<name>A0AAV2H981_LYMST</name>
<dbReference type="PIRSF" id="PIRSF006060">
    <property type="entry name" value="AA_transporter"/>
    <property type="match status" value="1"/>
</dbReference>
<reference evidence="6 7" key="1">
    <citation type="submission" date="2024-04" db="EMBL/GenBank/DDBJ databases">
        <authorList>
            <consortium name="Genoscope - CEA"/>
            <person name="William W."/>
        </authorList>
    </citation>
    <scope>NUCLEOTIDE SEQUENCE [LARGE SCALE GENOMIC DNA]</scope>
</reference>
<feature type="transmembrane region" description="Helical" evidence="5">
    <location>
        <begin position="367"/>
        <end position="388"/>
    </location>
</feature>
<feature type="transmembrane region" description="Helical" evidence="5">
    <location>
        <begin position="172"/>
        <end position="191"/>
    </location>
</feature>
<comment type="subcellular location">
    <subcellularLocation>
        <location evidence="1">Membrane</location>
        <topology evidence="1">Multi-pass membrane protein</topology>
    </subcellularLocation>
</comment>
<dbReference type="InterPro" id="IPR002293">
    <property type="entry name" value="AA/rel_permease1"/>
</dbReference>
<feature type="transmembrane region" description="Helical" evidence="5">
    <location>
        <begin position="400"/>
        <end position="422"/>
    </location>
</feature>
<protein>
    <submittedName>
        <fullName evidence="6">Uncharacterized protein</fullName>
    </submittedName>
</protein>
<evidence type="ECO:0000256" key="3">
    <source>
        <dbReference type="ARBA" id="ARBA00022989"/>
    </source>
</evidence>
<dbReference type="PANTHER" id="PTHR11785:SF528">
    <property type="entry name" value="AMINO ACID TRANSPORTER PROTEIN JHI-21"/>
    <property type="match status" value="1"/>
</dbReference>
<organism evidence="6 7">
    <name type="scientific">Lymnaea stagnalis</name>
    <name type="common">Great pond snail</name>
    <name type="synonym">Helix stagnalis</name>
    <dbReference type="NCBI Taxonomy" id="6523"/>
    <lineage>
        <taxon>Eukaryota</taxon>
        <taxon>Metazoa</taxon>
        <taxon>Spiralia</taxon>
        <taxon>Lophotrochozoa</taxon>
        <taxon>Mollusca</taxon>
        <taxon>Gastropoda</taxon>
        <taxon>Heterobranchia</taxon>
        <taxon>Euthyneura</taxon>
        <taxon>Panpulmonata</taxon>
        <taxon>Hygrophila</taxon>
        <taxon>Lymnaeoidea</taxon>
        <taxon>Lymnaeidae</taxon>
        <taxon>Lymnaea</taxon>
    </lineage>
</organism>
<feature type="transmembrane region" description="Helical" evidence="5">
    <location>
        <begin position="143"/>
        <end position="160"/>
    </location>
</feature>
<evidence type="ECO:0000313" key="6">
    <source>
        <dbReference type="EMBL" id="CAL1530269.1"/>
    </source>
</evidence>
<dbReference type="PANTHER" id="PTHR11785">
    <property type="entry name" value="AMINO ACID TRANSPORTER"/>
    <property type="match status" value="1"/>
</dbReference>
<evidence type="ECO:0000256" key="4">
    <source>
        <dbReference type="ARBA" id="ARBA00023136"/>
    </source>
</evidence>
<feature type="transmembrane region" description="Helical" evidence="5">
    <location>
        <begin position="342"/>
        <end position="361"/>
    </location>
</feature>
<feature type="transmembrane region" description="Helical" evidence="5">
    <location>
        <begin position="211"/>
        <end position="233"/>
    </location>
</feature>
<dbReference type="AlphaFoldDB" id="A0AAV2H981"/>
<sequence length="478" mass="51587">MVRSAKEPTIESQKVELKRELGLVGASSVVIGTIIGSGIFISPKGVLENTGSVALSLIVWFLSGVISLGSALCYAELATTIGKSGGTYTYLQMGVGNFLAFVYAFQTIFIIIPGVVIITLLTFAKYLVSLLPLCGSPAYLEKFIVALVAVSIVVLNCYSTRLTARFTILTTFGKLSALVAIIIGGIIALSQGTTSELGTGFKGTSNDPSSLALALYSAQWATSGGENLAILVEEVKNPQKTIPRSFILGLVIVIIVYLLANISYLAVLTKDEMLSSEAVAVTFADKALGKLAIIIPVAVMVSTVGAVNNTVFSGSRITYSAARDGILPDFLNYIQVRQYTPLGAMILTVVMTMILLAPANLGTVINYLGFVEAFFNFCVYIAFFRFRFQTMKDVERTIKVPLIIPVFMLLVNLYLFVAPLVISPQLEYAYVVAAVLGSSVLLYIPFIHFKLSLPYTDHLVAWFQMLFQVCPPTKSEAE</sequence>
<feature type="transmembrane region" description="Helical" evidence="5">
    <location>
        <begin position="53"/>
        <end position="77"/>
    </location>
</feature>
<dbReference type="GO" id="GO:0015179">
    <property type="term" value="F:L-amino acid transmembrane transporter activity"/>
    <property type="evidence" value="ECO:0007669"/>
    <property type="project" value="TreeGrafter"/>
</dbReference>
<feature type="transmembrane region" description="Helical" evidence="5">
    <location>
        <begin position="21"/>
        <end position="41"/>
    </location>
</feature>
<dbReference type="Pfam" id="PF13520">
    <property type="entry name" value="AA_permease_2"/>
    <property type="match status" value="1"/>
</dbReference>
<feature type="transmembrane region" description="Helical" evidence="5">
    <location>
        <begin position="287"/>
        <end position="307"/>
    </location>
</feature>
<evidence type="ECO:0000256" key="2">
    <source>
        <dbReference type="ARBA" id="ARBA00022692"/>
    </source>
</evidence>
<comment type="caution">
    <text evidence="6">The sequence shown here is derived from an EMBL/GenBank/DDBJ whole genome shotgun (WGS) entry which is preliminary data.</text>
</comment>
<feature type="transmembrane region" description="Helical" evidence="5">
    <location>
        <begin position="98"/>
        <end position="123"/>
    </location>
</feature>
<feature type="transmembrane region" description="Helical" evidence="5">
    <location>
        <begin position="245"/>
        <end position="267"/>
    </location>
</feature>
<proteinExistence type="predicted"/>
<dbReference type="InterPro" id="IPR050598">
    <property type="entry name" value="AminoAcid_Transporter"/>
</dbReference>
<evidence type="ECO:0000256" key="1">
    <source>
        <dbReference type="ARBA" id="ARBA00004141"/>
    </source>
</evidence>
<keyword evidence="2 5" id="KW-0812">Transmembrane</keyword>
<gene>
    <name evidence="6" type="ORF">GSLYS_00004402001</name>
</gene>
<dbReference type="EMBL" id="CAXITT010000065">
    <property type="protein sequence ID" value="CAL1530269.1"/>
    <property type="molecule type" value="Genomic_DNA"/>
</dbReference>
<keyword evidence="3 5" id="KW-1133">Transmembrane helix</keyword>
<dbReference type="Gene3D" id="1.20.1740.10">
    <property type="entry name" value="Amino acid/polyamine transporter I"/>
    <property type="match status" value="1"/>
</dbReference>
<accession>A0AAV2H981</accession>
<keyword evidence="4 5" id="KW-0472">Membrane</keyword>
<dbReference type="GO" id="GO:0016020">
    <property type="term" value="C:membrane"/>
    <property type="evidence" value="ECO:0007669"/>
    <property type="project" value="UniProtKB-SubCell"/>
</dbReference>
<dbReference type="PRINTS" id="PR00173">
    <property type="entry name" value="EDTRNSPORT"/>
</dbReference>